<evidence type="ECO:0000313" key="3">
    <source>
        <dbReference type="Proteomes" id="UP000703269"/>
    </source>
</evidence>
<name>A0A9P3L8F6_9APHY</name>
<dbReference type="Pfam" id="PF13417">
    <property type="entry name" value="GST_N_3"/>
    <property type="match status" value="1"/>
</dbReference>
<sequence>MHLPSFFNKFRSHSQQPKDTKEAAKPAASAPAMSTKPVLYTFGLSVWSAVTELASEEVGVPVEPRINNVVGGENFDPAFLKINPAGTLPTIVAPDGKVYGNTTDAVKYLISASSKKVAPGHPEIIAKVHEDKYDPNFCLLTARNEEELKKAAEGFPFTFINNRQESLVKYSAAPEGAAYKDFYAPKIESNGGLLKIYKGESPPDDFYVISTNHWKNVADYILNDLPQILPESGFIGGAEPGEDDFHVGAWLARVTWITGGNKEADGYKALEKELHAPVPPKVIAYWKAWSSRPSWAKVYAETLH</sequence>
<dbReference type="EMBL" id="BPQB01000003">
    <property type="protein sequence ID" value="GJE86050.1"/>
    <property type="molecule type" value="Genomic_DNA"/>
</dbReference>
<dbReference type="OrthoDB" id="412788at2759"/>
<dbReference type="SUPFAM" id="SSF47616">
    <property type="entry name" value="GST C-terminal domain-like"/>
    <property type="match status" value="1"/>
</dbReference>
<dbReference type="InterPro" id="IPR036249">
    <property type="entry name" value="Thioredoxin-like_sf"/>
</dbReference>
<organism evidence="2 3">
    <name type="scientific">Phanerochaete sordida</name>
    <dbReference type="NCBI Taxonomy" id="48140"/>
    <lineage>
        <taxon>Eukaryota</taxon>
        <taxon>Fungi</taxon>
        <taxon>Dikarya</taxon>
        <taxon>Basidiomycota</taxon>
        <taxon>Agaricomycotina</taxon>
        <taxon>Agaricomycetes</taxon>
        <taxon>Polyporales</taxon>
        <taxon>Phanerochaetaceae</taxon>
        <taxon>Phanerochaete</taxon>
    </lineage>
</organism>
<proteinExistence type="predicted"/>
<gene>
    <name evidence="2" type="ORF">PsYK624_021300</name>
</gene>
<comment type="caution">
    <text evidence="2">The sequence shown here is derived from an EMBL/GenBank/DDBJ whole genome shotgun (WGS) entry which is preliminary data.</text>
</comment>
<keyword evidence="3" id="KW-1185">Reference proteome</keyword>
<protein>
    <submittedName>
        <fullName evidence="2">GST N-terminal domain-containing protein</fullName>
    </submittedName>
</protein>
<evidence type="ECO:0000313" key="2">
    <source>
        <dbReference type="EMBL" id="GJE86050.1"/>
    </source>
</evidence>
<reference evidence="2 3" key="1">
    <citation type="submission" date="2021-08" db="EMBL/GenBank/DDBJ databases">
        <title>Draft Genome Sequence of Phanerochaete sordida strain YK-624.</title>
        <authorList>
            <person name="Mori T."/>
            <person name="Dohra H."/>
            <person name="Suzuki T."/>
            <person name="Kawagishi H."/>
            <person name="Hirai H."/>
        </authorList>
    </citation>
    <scope>NUCLEOTIDE SEQUENCE [LARGE SCALE GENOMIC DNA]</scope>
    <source>
        <strain evidence="2 3">YK-624</strain>
    </source>
</reference>
<dbReference type="InterPro" id="IPR036282">
    <property type="entry name" value="Glutathione-S-Trfase_C_sf"/>
</dbReference>
<dbReference type="AlphaFoldDB" id="A0A9P3L8F6"/>
<dbReference type="Proteomes" id="UP000703269">
    <property type="component" value="Unassembled WGS sequence"/>
</dbReference>
<dbReference type="InterPro" id="IPR004045">
    <property type="entry name" value="Glutathione_S-Trfase_N"/>
</dbReference>
<evidence type="ECO:0000259" key="1">
    <source>
        <dbReference type="Pfam" id="PF13417"/>
    </source>
</evidence>
<feature type="domain" description="GST N-terminal" evidence="1">
    <location>
        <begin position="39"/>
        <end position="113"/>
    </location>
</feature>
<accession>A0A9P3L8F6</accession>
<dbReference type="Gene3D" id="3.40.30.10">
    <property type="entry name" value="Glutaredoxin"/>
    <property type="match status" value="1"/>
</dbReference>
<dbReference type="SUPFAM" id="SSF52833">
    <property type="entry name" value="Thioredoxin-like"/>
    <property type="match status" value="1"/>
</dbReference>